<keyword evidence="2" id="KW-1185">Reference proteome</keyword>
<dbReference type="AlphaFoldDB" id="A0AA38L955"/>
<sequence>MDGTRGLEIEEDVLILFFDEVEPDERSSEDDYCWLVMSCEETTLRYVLNFWELQFVPIMNYENDMPFSE</sequence>
<gene>
    <name evidence="1" type="ORF">KI387_027162</name>
</gene>
<comment type="caution">
    <text evidence="1">The sequence shown here is derived from an EMBL/GenBank/DDBJ whole genome shotgun (WGS) entry which is preliminary data.</text>
</comment>
<reference evidence="1 2" key="1">
    <citation type="journal article" date="2021" name="Nat. Plants">
        <title>The Taxus genome provides insights into paclitaxel biosynthesis.</title>
        <authorList>
            <person name="Xiong X."/>
            <person name="Gou J."/>
            <person name="Liao Q."/>
            <person name="Li Y."/>
            <person name="Zhou Q."/>
            <person name="Bi G."/>
            <person name="Li C."/>
            <person name="Du R."/>
            <person name="Wang X."/>
            <person name="Sun T."/>
            <person name="Guo L."/>
            <person name="Liang H."/>
            <person name="Lu P."/>
            <person name="Wu Y."/>
            <person name="Zhang Z."/>
            <person name="Ro D.K."/>
            <person name="Shang Y."/>
            <person name="Huang S."/>
            <person name="Yan J."/>
        </authorList>
    </citation>
    <scope>NUCLEOTIDE SEQUENCE [LARGE SCALE GENOMIC DNA]</scope>
    <source>
        <strain evidence="1">Ta-2019</strain>
    </source>
</reference>
<name>A0AA38L955_TAXCH</name>
<protein>
    <submittedName>
        <fullName evidence="1">Uncharacterized protein</fullName>
    </submittedName>
</protein>
<accession>A0AA38L955</accession>
<evidence type="ECO:0000313" key="2">
    <source>
        <dbReference type="Proteomes" id="UP000824469"/>
    </source>
</evidence>
<dbReference type="Proteomes" id="UP000824469">
    <property type="component" value="Unassembled WGS sequence"/>
</dbReference>
<feature type="non-terminal residue" evidence="1">
    <location>
        <position position="69"/>
    </location>
</feature>
<proteinExistence type="predicted"/>
<evidence type="ECO:0000313" key="1">
    <source>
        <dbReference type="EMBL" id="KAH9312127.1"/>
    </source>
</evidence>
<organism evidence="1 2">
    <name type="scientific">Taxus chinensis</name>
    <name type="common">Chinese yew</name>
    <name type="synonym">Taxus wallichiana var. chinensis</name>
    <dbReference type="NCBI Taxonomy" id="29808"/>
    <lineage>
        <taxon>Eukaryota</taxon>
        <taxon>Viridiplantae</taxon>
        <taxon>Streptophyta</taxon>
        <taxon>Embryophyta</taxon>
        <taxon>Tracheophyta</taxon>
        <taxon>Spermatophyta</taxon>
        <taxon>Pinopsida</taxon>
        <taxon>Pinidae</taxon>
        <taxon>Conifers II</taxon>
        <taxon>Cupressales</taxon>
        <taxon>Taxaceae</taxon>
        <taxon>Taxus</taxon>
    </lineage>
</organism>
<dbReference type="EMBL" id="JAHRHJ020000006">
    <property type="protein sequence ID" value="KAH9312127.1"/>
    <property type="molecule type" value="Genomic_DNA"/>
</dbReference>